<reference evidence="6" key="1">
    <citation type="journal article" date="2019" name="Int. J. Syst. Evol. Microbiol.">
        <title>The Global Catalogue of Microorganisms (GCM) 10K type strain sequencing project: providing services to taxonomists for standard genome sequencing and annotation.</title>
        <authorList>
            <consortium name="The Broad Institute Genomics Platform"/>
            <consortium name="The Broad Institute Genome Sequencing Center for Infectious Disease"/>
            <person name="Wu L."/>
            <person name="Ma J."/>
        </authorList>
    </citation>
    <scope>NUCLEOTIDE SEQUENCE [LARGE SCALE GENOMIC DNA]</scope>
    <source>
        <strain evidence="6">NBRC 101365</strain>
    </source>
</reference>
<dbReference type="InterPro" id="IPR036390">
    <property type="entry name" value="WH_DNA-bd_sf"/>
</dbReference>
<comment type="caution">
    <text evidence="5">The sequence shown here is derived from an EMBL/GenBank/DDBJ whole genome shotgun (WGS) entry which is preliminary data.</text>
</comment>
<proteinExistence type="predicted"/>
<dbReference type="Pfam" id="PF00392">
    <property type="entry name" value="GntR"/>
    <property type="match status" value="1"/>
</dbReference>
<organism evidence="5 6">
    <name type="scientific">Labrys miyagiensis</name>
    <dbReference type="NCBI Taxonomy" id="346912"/>
    <lineage>
        <taxon>Bacteria</taxon>
        <taxon>Pseudomonadati</taxon>
        <taxon>Pseudomonadota</taxon>
        <taxon>Alphaproteobacteria</taxon>
        <taxon>Hyphomicrobiales</taxon>
        <taxon>Xanthobacteraceae</taxon>
        <taxon>Labrys</taxon>
    </lineage>
</organism>
<dbReference type="InterPro" id="IPR000524">
    <property type="entry name" value="Tscrpt_reg_HTH_GntR"/>
</dbReference>
<protein>
    <recommendedName>
        <fullName evidence="4">HTH gntR-type domain-containing protein</fullName>
    </recommendedName>
</protein>
<keyword evidence="2" id="KW-0238">DNA-binding</keyword>
<feature type="domain" description="HTH gntR-type" evidence="4">
    <location>
        <begin position="15"/>
        <end position="83"/>
    </location>
</feature>
<evidence type="ECO:0000256" key="2">
    <source>
        <dbReference type="ARBA" id="ARBA00023125"/>
    </source>
</evidence>
<dbReference type="EMBL" id="BSPC01000022">
    <property type="protein sequence ID" value="GLS19385.1"/>
    <property type="molecule type" value="Genomic_DNA"/>
</dbReference>
<dbReference type="InterPro" id="IPR036388">
    <property type="entry name" value="WH-like_DNA-bd_sf"/>
</dbReference>
<dbReference type="Gene3D" id="1.10.10.10">
    <property type="entry name" value="Winged helix-like DNA-binding domain superfamily/Winged helix DNA-binding domain"/>
    <property type="match status" value="1"/>
</dbReference>
<keyword evidence="6" id="KW-1185">Reference proteome</keyword>
<gene>
    <name evidence="5" type="ORF">GCM10007874_24020</name>
</gene>
<dbReference type="Proteomes" id="UP001156882">
    <property type="component" value="Unassembled WGS sequence"/>
</dbReference>
<dbReference type="CDD" id="cd07377">
    <property type="entry name" value="WHTH_GntR"/>
    <property type="match status" value="1"/>
</dbReference>
<keyword evidence="3" id="KW-0804">Transcription</keyword>
<dbReference type="SMART" id="SM00345">
    <property type="entry name" value="HTH_GNTR"/>
    <property type="match status" value="1"/>
</dbReference>
<evidence type="ECO:0000313" key="6">
    <source>
        <dbReference type="Proteomes" id="UP001156882"/>
    </source>
</evidence>
<evidence type="ECO:0000259" key="4">
    <source>
        <dbReference type="PROSITE" id="PS50949"/>
    </source>
</evidence>
<dbReference type="PROSITE" id="PS50949">
    <property type="entry name" value="HTH_GNTR"/>
    <property type="match status" value="1"/>
</dbReference>
<accession>A0ABQ6CGV7</accession>
<evidence type="ECO:0000256" key="1">
    <source>
        <dbReference type="ARBA" id="ARBA00023015"/>
    </source>
</evidence>
<name>A0ABQ6CGV7_9HYPH</name>
<evidence type="ECO:0000256" key="3">
    <source>
        <dbReference type="ARBA" id="ARBA00023163"/>
    </source>
</evidence>
<evidence type="ECO:0000313" key="5">
    <source>
        <dbReference type="EMBL" id="GLS19385.1"/>
    </source>
</evidence>
<dbReference type="PANTHER" id="PTHR38445:SF7">
    <property type="entry name" value="GNTR-FAMILY TRANSCRIPTIONAL REGULATOR"/>
    <property type="match status" value="1"/>
</dbReference>
<keyword evidence="1" id="KW-0805">Transcription regulation</keyword>
<dbReference type="SUPFAM" id="SSF46785">
    <property type="entry name" value="Winged helix' DNA-binding domain"/>
    <property type="match status" value="1"/>
</dbReference>
<sequence length="335" mass="36281">MVTQMDYRLDRDLPIPLGTQLRGLIEFGIATAGLLPGERLPSVREMADLAGVAPMTVAQVYRDLKSKGLIQSFAGSGTFIADTGTRTSSYDQQVVDLHRRIDALIDEGLAMGLRSSDLAGMISARFNERQARGRRKHIVMAGNFQAATAAYARTIAEVLGAGVTVEAVTIDAIARQPVVQQKAAAADIVVTFLHRQREVAALLPGSTVTAISFLPSEETRRSLASLDPLTRVGVVSIFPEFTPLMKAGVQRFAPHVPSIAITLRDAPDLDQLLSNSDVLVYATGAEELVTRLRPGIPAFEYRHSPHPGDIKRVLGPLIEGTDITAQTKKREHEDQ</sequence>
<dbReference type="PANTHER" id="PTHR38445">
    <property type="entry name" value="HTH-TYPE TRANSCRIPTIONAL REPRESSOR YTRA"/>
    <property type="match status" value="1"/>
</dbReference>